<keyword evidence="2" id="KW-1185">Reference proteome</keyword>
<accession>A0ACB0JU39</accession>
<gene>
    <name evidence="1" type="ORF">MILVUS5_LOCUS16040</name>
</gene>
<protein>
    <submittedName>
        <fullName evidence="1">Uncharacterized protein</fullName>
    </submittedName>
</protein>
<evidence type="ECO:0000313" key="1">
    <source>
        <dbReference type="EMBL" id="CAJ2647536.1"/>
    </source>
</evidence>
<proteinExistence type="predicted"/>
<dbReference type="Proteomes" id="UP001177021">
    <property type="component" value="Unassembled WGS sequence"/>
</dbReference>
<organism evidence="1 2">
    <name type="scientific">Trifolium pratense</name>
    <name type="common">Red clover</name>
    <dbReference type="NCBI Taxonomy" id="57577"/>
    <lineage>
        <taxon>Eukaryota</taxon>
        <taxon>Viridiplantae</taxon>
        <taxon>Streptophyta</taxon>
        <taxon>Embryophyta</taxon>
        <taxon>Tracheophyta</taxon>
        <taxon>Spermatophyta</taxon>
        <taxon>Magnoliopsida</taxon>
        <taxon>eudicotyledons</taxon>
        <taxon>Gunneridae</taxon>
        <taxon>Pentapetalae</taxon>
        <taxon>rosids</taxon>
        <taxon>fabids</taxon>
        <taxon>Fabales</taxon>
        <taxon>Fabaceae</taxon>
        <taxon>Papilionoideae</taxon>
        <taxon>50 kb inversion clade</taxon>
        <taxon>NPAAA clade</taxon>
        <taxon>Hologalegina</taxon>
        <taxon>IRL clade</taxon>
        <taxon>Trifolieae</taxon>
        <taxon>Trifolium</taxon>
    </lineage>
</organism>
<comment type="caution">
    <text evidence="1">The sequence shown here is derived from an EMBL/GenBank/DDBJ whole genome shotgun (WGS) entry which is preliminary data.</text>
</comment>
<name>A0ACB0JU39_TRIPR</name>
<sequence>MSCGYKPLKGPMLDCIHNVTFLQFSTLKNKRIPSKPQAPHYRLPNQIQSLNSFFGFKRDSKRIKGLEDITRNHRYQTEPRVDFEPRLHATLHLVNR</sequence>
<reference evidence="1" key="1">
    <citation type="submission" date="2023-10" db="EMBL/GenBank/DDBJ databases">
        <authorList>
            <person name="Rodriguez Cubillos JULIANA M."/>
            <person name="De Vega J."/>
        </authorList>
    </citation>
    <scope>NUCLEOTIDE SEQUENCE</scope>
</reference>
<dbReference type="EMBL" id="CASHSV030000109">
    <property type="protein sequence ID" value="CAJ2647536.1"/>
    <property type="molecule type" value="Genomic_DNA"/>
</dbReference>
<evidence type="ECO:0000313" key="2">
    <source>
        <dbReference type="Proteomes" id="UP001177021"/>
    </source>
</evidence>